<feature type="compositionally biased region" description="Basic and acidic residues" evidence="1">
    <location>
        <begin position="71"/>
        <end position="85"/>
    </location>
</feature>
<gene>
    <name evidence="2" type="ORF">GGR03_000005</name>
</gene>
<dbReference type="AlphaFoldDB" id="A0A7W6H9Q6"/>
<name>A0A7W6H9Q6_9HYPH</name>
<dbReference type="EMBL" id="JACIEM010000001">
    <property type="protein sequence ID" value="MBB4000958.1"/>
    <property type="molecule type" value="Genomic_DNA"/>
</dbReference>
<protein>
    <submittedName>
        <fullName evidence="2">Uncharacterized protein</fullName>
    </submittedName>
</protein>
<evidence type="ECO:0000256" key="1">
    <source>
        <dbReference type="SAM" id="MobiDB-lite"/>
    </source>
</evidence>
<dbReference type="Proteomes" id="UP000588647">
    <property type="component" value="Unassembled WGS sequence"/>
</dbReference>
<evidence type="ECO:0000313" key="3">
    <source>
        <dbReference type="Proteomes" id="UP000588647"/>
    </source>
</evidence>
<proteinExistence type="predicted"/>
<dbReference type="RefSeq" id="WP_183205176.1">
    <property type="nucleotide sequence ID" value="NZ_JAAAMM010000001.1"/>
</dbReference>
<sequence length="85" mass="9047">MGDESDKPAPSMSHGPNARPQDERVGQTAGGLRSDAGNAFGAGSEEEERLIAAVIENAEPPKGANPEMPYDVDHARRHAEVKPRD</sequence>
<comment type="caution">
    <text evidence="2">The sequence shown here is derived from an EMBL/GenBank/DDBJ whole genome shotgun (WGS) entry which is preliminary data.</text>
</comment>
<reference evidence="2 3" key="1">
    <citation type="submission" date="2020-08" db="EMBL/GenBank/DDBJ databases">
        <title>Genomic Encyclopedia of Type Strains, Phase IV (KMG-IV): sequencing the most valuable type-strain genomes for metagenomic binning, comparative biology and taxonomic classification.</title>
        <authorList>
            <person name="Goeker M."/>
        </authorList>
    </citation>
    <scope>NUCLEOTIDE SEQUENCE [LARGE SCALE GENOMIC DNA]</scope>
    <source>
        <strain evidence="2 3">DSM 103570</strain>
    </source>
</reference>
<keyword evidence="3" id="KW-1185">Reference proteome</keyword>
<feature type="region of interest" description="Disordered" evidence="1">
    <location>
        <begin position="1"/>
        <end position="85"/>
    </location>
</feature>
<accession>A0A7W6H9Q6</accession>
<evidence type="ECO:0000313" key="2">
    <source>
        <dbReference type="EMBL" id="MBB4000958.1"/>
    </source>
</evidence>
<organism evidence="2 3">
    <name type="scientific">Aurantimonas endophytica</name>
    <dbReference type="NCBI Taxonomy" id="1522175"/>
    <lineage>
        <taxon>Bacteria</taxon>
        <taxon>Pseudomonadati</taxon>
        <taxon>Pseudomonadota</taxon>
        <taxon>Alphaproteobacteria</taxon>
        <taxon>Hyphomicrobiales</taxon>
        <taxon>Aurantimonadaceae</taxon>
        <taxon>Aurantimonas</taxon>
    </lineage>
</organism>